<accession>A0A645ERZ3</accession>
<dbReference type="Pfam" id="PF08481">
    <property type="entry name" value="GBS_Bsp-like"/>
    <property type="match status" value="1"/>
</dbReference>
<feature type="domain" description="MurNAc-LAA" evidence="1">
    <location>
        <begin position="15"/>
        <end position="71"/>
    </location>
</feature>
<organism evidence="2">
    <name type="scientific">bioreactor metagenome</name>
    <dbReference type="NCBI Taxonomy" id="1076179"/>
    <lineage>
        <taxon>unclassified sequences</taxon>
        <taxon>metagenomes</taxon>
        <taxon>ecological metagenomes</taxon>
    </lineage>
</organism>
<dbReference type="SUPFAM" id="SSF53187">
    <property type="entry name" value="Zn-dependent exopeptidases"/>
    <property type="match status" value="1"/>
</dbReference>
<dbReference type="Gene3D" id="3.40.630.40">
    <property type="entry name" value="Zn-dependent exopeptidases"/>
    <property type="match status" value="1"/>
</dbReference>
<dbReference type="InterPro" id="IPR013688">
    <property type="entry name" value="GBS_Bsp-like"/>
</dbReference>
<dbReference type="EMBL" id="VSSQ01050709">
    <property type="protein sequence ID" value="MPN04788.1"/>
    <property type="molecule type" value="Genomic_DNA"/>
</dbReference>
<dbReference type="Pfam" id="PF01520">
    <property type="entry name" value="Amidase_3"/>
    <property type="match status" value="1"/>
</dbReference>
<sequence length="188" mass="20301">MVIADRVRLLGYTQGNRSNYVVDQGADVLRYNTSPAITVEAGFLTNVTDLANLKDNAKQQAMANKIADGVDAFVAKYPRELVPPTMDSISTSPTSPANASVFTVTAKGVADDSGVAGVQFAVWTEKNGRDDFEWVQGTSDGKGNWTGTVRASRHNDEAGLYYINAYGTDHRGNMGYMGSLDMTLTFKN</sequence>
<proteinExistence type="predicted"/>
<name>A0A645ERZ3_9ZZZZ</name>
<evidence type="ECO:0000259" key="1">
    <source>
        <dbReference type="Pfam" id="PF01520"/>
    </source>
</evidence>
<dbReference type="InterPro" id="IPR002508">
    <property type="entry name" value="MurNAc-LAA_cat"/>
</dbReference>
<gene>
    <name evidence="2" type="ORF">SDC9_152036</name>
</gene>
<reference evidence="2" key="1">
    <citation type="submission" date="2019-08" db="EMBL/GenBank/DDBJ databases">
        <authorList>
            <person name="Kucharzyk K."/>
            <person name="Murdoch R.W."/>
            <person name="Higgins S."/>
            <person name="Loffler F."/>
        </authorList>
    </citation>
    <scope>NUCLEOTIDE SEQUENCE</scope>
</reference>
<dbReference type="GO" id="GO:0008745">
    <property type="term" value="F:N-acetylmuramoyl-L-alanine amidase activity"/>
    <property type="evidence" value="ECO:0007669"/>
    <property type="project" value="InterPro"/>
</dbReference>
<protein>
    <recommendedName>
        <fullName evidence="1">MurNAc-LAA domain-containing protein</fullName>
    </recommendedName>
</protein>
<dbReference type="GO" id="GO:0009253">
    <property type="term" value="P:peptidoglycan catabolic process"/>
    <property type="evidence" value="ECO:0007669"/>
    <property type="project" value="InterPro"/>
</dbReference>
<comment type="caution">
    <text evidence="2">The sequence shown here is derived from an EMBL/GenBank/DDBJ whole genome shotgun (WGS) entry which is preliminary data.</text>
</comment>
<dbReference type="AlphaFoldDB" id="A0A645ERZ3"/>
<dbReference type="Gene3D" id="2.60.40.3760">
    <property type="match status" value="1"/>
</dbReference>
<evidence type="ECO:0000313" key="2">
    <source>
        <dbReference type="EMBL" id="MPN04788.1"/>
    </source>
</evidence>